<dbReference type="GO" id="GO:0050661">
    <property type="term" value="F:NADP binding"/>
    <property type="evidence" value="ECO:0007669"/>
    <property type="project" value="UniProtKB-UniRule"/>
</dbReference>
<dbReference type="FunFam" id="3.40.50.80:FF:000018">
    <property type="entry name" value="NADPH--cytochrome P450 reductase"/>
    <property type="match status" value="1"/>
</dbReference>
<dbReference type="Gene3D" id="2.40.30.10">
    <property type="entry name" value="Translation factors"/>
    <property type="match status" value="2"/>
</dbReference>
<keyword evidence="16 20" id="KW-0472">Membrane</keyword>
<organism evidence="24 25">
    <name type="scientific">Aspergillus rambellii</name>
    <dbReference type="NCBI Taxonomy" id="308745"/>
    <lineage>
        <taxon>Eukaryota</taxon>
        <taxon>Fungi</taxon>
        <taxon>Dikarya</taxon>
        <taxon>Ascomycota</taxon>
        <taxon>Pezizomycotina</taxon>
        <taxon>Eurotiomycetes</taxon>
        <taxon>Eurotiomycetidae</taxon>
        <taxon>Eurotiales</taxon>
        <taxon>Aspergillaceae</taxon>
        <taxon>Aspergillus</taxon>
        <taxon>Aspergillus subgen. Nidulantes</taxon>
    </lineage>
</organism>
<keyword evidence="18 20" id="KW-0753">Steroid metabolism</keyword>
<dbReference type="GO" id="GO:0010181">
    <property type="term" value="F:FMN binding"/>
    <property type="evidence" value="ECO:0007669"/>
    <property type="project" value="UniProtKB-UniRule"/>
</dbReference>
<dbReference type="InterPro" id="IPR023208">
    <property type="entry name" value="P450R"/>
</dbReference>
<evidence type="ECO:0000313" key="25">
    <source>
        <dbReference type="Proteomes" id="UP000034291"/>
    </source>
</evidence>
<dbReference type="Gene3D" id="3.40.50.360">
    <property type="match status" value="1"/>
</dbReference>
<comment type="caution">
    <text evidence="24">The sequence shown here is derived from an EMBL/GenBank/DDBJ whole genome shotgun (WGS) entry which is preliminary data.</text>
</comment>
<dbReference type="FunFam" id="3.40.50.360:FF:000024">
    <property type="entry name" value="NADPH--cytochrome P450 reductase"/>
    <property type="match status" value="1"/>
</dbReference>
<keyword evidence="4 20" id="KW-0288">FMN</keyword>
<dbReference type="FunFam" id="1.20.990.10:FF:000009">
    <property type="entry name" value="NADPH--cytochrome P450 reductase"/>
    <property type="match status" value="1"/>
</dbReference>
<feature type="binding site" evidence="20">
    <location>
        <begin position="72"/>
        <end position="77"/>
    </location>
    <ligand>
        <name>FMN</name>
        <dbReference type="ChEBI" id="CHEBI:58210"/>
    </ligand>
</feature>
<feature type="binding site" evidence="20">
    <location>
        <begin position="614"/>
        <end position="615"/>
    </location>
    <ligand>
        <name>NADP(+)</name>
        <dbReference type="ChEBI" id="CHEBI:58349"/>
    </ligand>
</feature>
<accession>A0A0F8V0B3</accession>
<dbReference type="PIRSF" id="PIRSF000208">
    <property type="entry name" value="P450R"/>
    <property type="match status" value="1"/>
</dbReference>
<keyword evidence="2 20" id="KW-0444">Lipid biosynthesis</keyword>
<dbReference type="GO" id="GO:0005789">
    <property type="term" value="C:endoplasmic reticulum membrane"/>
    <property type="evidence" value="ECO:0007669"/>
    <property type="project" value="UniProtKB-SubCell"/>
</dbReference>
<evidence type="ECO:0000256" key="11">
    <source>
        <dbReference type="ARBA" id="ARBA00022989"/>
    </source>
</evidence>
<evidence type="ECO:0000259" key="22">
    <source>
        <dbReference type="PROSITE" id="PS50902"/>
    </source>
</evidence>
<dbReference type="InterPro" id="IPR008254">
    <property type="entry name" value="Flavodoxin/NO_synth"/>
</dbReference>
<dbReference type="AlphaFoldDB" id="A0A0F8V0B3"/>
<protein>
    <recommendedName>
        <fullName evidence="20 21">NADPH--cytochrome P450 reductase</fullName>
        <shortName evidence="20">CPR</shortName>
        <shortName evidence="20">P450R</shortName>
        <ecNumber evidence="20 21">1.6.2.4</ecNumber>
    </recommendedName>
</protein>
<comment type="catalytic activity">
    <reaction evidence="19 20 21">
        <text>2 oxidized [cytochrome P450] + NADPH = 2 reduced [cytochrome P450] + NADP(+) + H(+)</text>
        <dbReference type="Rhea" id="RHEA:24040"/>
        <dbReference type="Rhea" id="RHEA-COMP:14627"/>
        <dbReference type="Rhea" id="RHEA-COMP:14628"/>
        <dbReference type="ChEBI" id="CHEBI:15378"/>
        <dbReference type="ChEBI" id="CHEBI:55376"/>
        <dbReference type="ChEBI" id="CHEBI:57783"/>
        <dbReference type="ChEBI" id="CHEBI:58349"/>
        <dbReference type="ChEBI" id="CHEBI:60344"/>
        <dbReference type="EC" id="1.6.2.4"/>
    </reaction>
</comment>
<dbReference type="InterPro" id="IPR017927">
    <property type="entry name" value="FAD-bd_FR_type"/>
</dbReference>
<dbReference type="GO" id="GO:0050660">
    <property type="term" value="F:flavin adenine dinucleotide binding"/>
    <property type="evidence" value="ECO:0007669"/>
    <property type="project" value="UniProtKB-UniRule"/>
</dbReference>
<comment type="caution">
    <text evidence="20">Lacks conserved residue(s) required for the propagation of feature annotation.</text>
</comment>
<dbReference type="InterPro" id="IPR001433">
    <property type="entry name" value="OxRdtase_FAD/NAD-bd"/>
</dbReference>
<feature type="transmembrane region" description="Helical" evidence="20">
    <location>
        <begin position="7"/>
        <end position="24"/>
    </location>
</feature>
<dbReference type="InterPro" id="IPR001709">
    <property type="entry name" value="Flavoprot_Pyr_Nucl_cyt_Rdtase"/>
</dbReference>
<dbReference type="InterPro" id="IPR039261">
    <property type="entry name" value="FNR_nucleotide-bd"/>
</dbReference>
<feature type="binding site" evidence="20">
    <location>
        <begin position="123"/>
        <end position="126"/>
    </location>
    <ligand>
        <name>FMN</name>
        <dbReference type="ChEBI" id="CHEBI:58210"/>
    </ligand>
</feature>
<dbReference type="PANTHER" id="PTHR19384:SF17">
    <property type="entry name" value="NADPH--CYTOCHROME P450 REDUCTASE"/>
    <property type="match status" value="1"/>
</dbReference>
<dbReference type="InterPro" id="IPR003097">
    <property type="entry name" value="CysJ-like_FAD-binding"/>
</dbReference>
<comment type="similarity">
    <text evidence="20">Belongs to the NADPH--cytochrome P450 reductase family.</text>
</comment>
<evidence type="ECO:0000256" key="17">
    <source>
        <dbReference type="ARBA" id="ARBA00023166"/>
    </source>
</evidence>
<reference evidence="24 25" key="1">
    <citation type="submission" date="2015-02" db="EMBL/GenBank/DDBJ databases">
        <title>Draft Genome Sequences of Two Closely-Related Aflatoxigenic Aspergillus Species Obtained from the Cote d'Ivoire.</title>
        <authorList>
            <person name="Moore G.G."/>
            <person name="Beltz S.B."/>
            <person name="Mack B.M."/>
        </authorList>
    </citation>
    <scope>NUCLEOTIDE SEQUENCE [LARGE SCALE GENOMIC DNA]</scope>
    <source>
        <strain evidence="24 25">SRRC1468</strain>
    </source>
</reference>
<evidence type="ECO:0000259" key="23">
    <source>
        <dbReference type="PROSITE" id="PS51384"/>
    </source>
</evidence>
<feature type="binding site" evidence="20">
    <location>
        <position position="296"/>
    </location>
    <ligand>
        <name>NADP(+)</name>
        <dbReference type="ChEBI" id="CHEBI:58349"/>
    </ligand>
</feature>
<evidence type="ECO:0000256" key="8">
    <source>
        <dbReference type="ARBA" id="ARBA00022827"/>
    </source>
</evidence>
<evidence type="ECO:0000256" key="9">
    <source>
        <dbReference type="ARBA" id="ARBA00022857"/>
    </source>
</evidence>
<dbReference type="InterPro" id="IPR029039">
    <property type="entry name" value="Flavoprotein-like_sf"/>
</dbReference>
<dbReference type="SUPFAM" id="SSF52343">
    <property type="entry name" value="Ferredoxin reductase-like, C-terminal NADP-linked domain"/>
    <property type="match status" value="1"/>
</dbReference>
<dbReference type="GO" id="GO:0003958">
    <property type="term" value="F:NADPH-hemoprotein reductase activity"/>
    <property type="evidence" value="ECO:0007669"/>
    <property type="project" value="UniProtKB-UniRule"/>
</dbReference>
<keyword evidence="10 20" id="KW-0752">Steroid biosynthesis</keyword>
<evidence type="ECO:0000256" key="5">
    <source>
        <dbReference type="ARBA" id="ARBA00022692"/>
    </source>
</evidence>
<dbReference type="GO" id="GO:0005886">
    <property type="term" value="C:plasma membrane"/>
    <property type="evidence" value="ECO:0007669"/>
    <property type="project" value="UniProtKB-SubCell"/>
</dbReference>
<keyword evidence="5 20" id="KW-0812">Transmembrane</keyword>
<keyword evidence="1 20" id="KW-1003">Cell membrane</keyword>
<evidence type="ECO:0000256" key="10">
    <source>
        <dbReference type="ARBA" id="ARBA00022955"/>
    </source>
</evidence>
<evidence type="ECO:0000256" key="20">
    <source>
        <dbReference type="HAMAP-Rule" id="MF_03212"/>
    </source>
</evidence>
<evidence type="ECO:0000256" key="1">
    <source>
        <dbReference type="ARBA" id="ARBA00022475"/>
    </source>
</evidence>
<keyword evidence="17 20" id="KW-1207">Sterol metabolism</keyword>
<keyword evidence="12 20" id="KW-0560">Oxidoreductase</keyword>
<comment type="function">
    <text evidence="20">This enzyme is required for electron transfer from NADP to cytochrome P450 in microsomes. It can also provide electron transfer to heme oxygenase and cytochrome B5. Involved in ergosterol biosynthesis.</text>
</comment>
<dbReference type="GO" id="GO:0006696">
    <property type="term" value="P:ergosterol biosynthetic process"/>
    <property type="evidence" value="ECO:0007669"/>
    <property type="project" value="UniProtKB-UniRule"/>
</dbReference>
<comment type="cofactor">
    <cofactor evidence="20">
        <name>FAD</name>
        <dbReference type="ChEBI" id="CHEBI:57692"/>
    </cofactor>
    <text evidence="20">Binds 1 FAD per monomer.</text>
</comment>
<keyword evidence="6 20" id="KW-1000">Mitochondrion outer membrane</keyword>
<proteinExistence type="inferred from homology"/>
<feature type="binding site" evidence="20">
    <location>
        <position position="552"/>
    </location>
    <ligand>
        <name>NADP(+)</name>
        <dbReference type="ChEBI" id="CHEBI:58349"/>
    </ligand>
</feature>
<feature type="binding site" evidence="20">
    <location>
        <position position="694"/>
    </location>
    <ligand>
        <name>FAD</name>
        <dbReference type="ChEBI" id="CHEBI:57692"/>
    </ligand>
</feature>
<evidence type="ECO:0000256" key="3">
    <source>
        <dbReference type="ARBA" id="ARBA00022630"/>
    </source>
</evidence>
<dbReference type="EC" id="1.6.2.4" evidence="20 21"/>
<keyword evidence="14 20" id="KW-0443">Lipid metabolism</keyword>
<dbReference type="PROSITE" id="PS51384">
    <property type="entry name" value="FAD_FR"/>
    <property type="match status" value="1"/>
</dbReference>
<dbReference type="GO" id="GO:0005741">
    <property type="term" value="C:mitochondrial outer membrane"/>
    <property type="evidence" value="ECO:0007669"/>
    <property type="project" value="UniProtKB-SubCell"/>
</dbReference>
<feature type="binding site" evidence="20">
    <location>
        <begin position="486"/>
        <end position="489"/>
    </location>
    <ligand>
        <name>FAD</name>
        <dbReference type="ChEBI" id="CHEBI:57692"/>
    </ligand>
</feature>
<evidence type="ECO:0000256" key="4">
    <source>
        <dbReference type="ARBA" id="ARBA00022643"/>
    </source>
</evidence>
<dbReference type="STRING" id="308745.A0A0F8V0B3"/>
<evidence type="ECO:0000256" key="2">
    <source>
        <dbReference type="ARBA" id="ARBA00022516"/>
    </source>
</evidence>
<evidence type="ECO:0000256" key="18">
    <source>
        <dbReference type="ARBA" id="ARBA00023221"/>
    </source>
</evidence>
<evidence type="ECO:0000256" key="19">
    <source>
        <dbReference type="ARBA" id="ARBA00049342"/>
    </source>
</evidence>
<evidence type="ECO:0000256" key="13">
    <source>
        <dbReference type="ARBA" id="ARBA00023011"/>
    </source>
</evidence>
<keyword evidence="25" id="KW-1185">Reference proteome</keyword>
<feature type="binding site" evidence="20">
    <location>
        <begin position="169"/>
        <end position="178"/>
    </location>
    <ligand>
        <name>FMN</name>
        <dbReference type="ChEBI" id="CHEBI:58210"/>
    </ligand>
</feature>
<comment type="similarity">
    <text evidence="20 21">In the C-terminal section; belongs to the flavoprotein pyridine nucleotide cytochrome reductase family.</text>
</comment>
<name>A0A0F8V0B3_9EURO</name>
<dbReference type="Pfam" id="PF00667">
    <property type="entry name" value="FAD_binding_1"/>
    <property type="match status" value="1"/>
</dbReference>
<comment type="cofactor">
    <cofactor evidence="20">
        <name>FMN</name>
        <dbReference type="ChEBI" id="CHEBI:58210"/>
    </cofactor>
    <text evidence="20">Binds 1 FMN per monomer.</text>
</comment>
<dbReference type="InterPro" id="IPR017938">
    <property type="entry name" value="Riboflavin_synthase-like_b-brl"/>
</dbReference>
<feature type="binding site" evidence="20">
    <location>
        <position position="204"/>
    </location>
    <ligand>
        <name>FMN</name>
        <dbReference type="ChEBI" id="CHEBI:58210"/>
    </ligand>
</feature>
<dbReference type="Proteomes" id="UP000034291">
    <property type="component" value="Unassembled WGS sequence"/>
</dbReference>
<dbReference type="OrthoDB" id="1856718at2759"/>
<keyword evidence="15 20" id="KW-0496">Mitochondrion</keyword>
<evidence type="ECO:0000256" key="21">
    <source>
        <dbReference type="PIRNR" id="PIRNR000208"/>
    </source>
</evidence>
<dbReference type="Pfam" id="PF00258">
    <property type="entry name" value="Flavodoxin_1"/>
    <property type="match status" value="1"/>
</dbReference>
<comment type="subcellular location">
    <subcellularLocation>
        <location evidence="20">Endoplasmic reticulum membrane</location>
        <topology evidence="20">Single-pass membrane protein</topology>
        <orientation evidence="20">Cytoplasmic side</orientation>
    </subcellularLocation>
    <subcellularLocation>
        <location evidence="20">Mitochondrion outer membrane</location>
        <topology evidence="20">Single-pass membrane protein</topology>
        <orientation evidence="20">Cytoplasmic side</orientation>
    </subcellularLocation>
    <subcellularLocation>
        <location evidence="20">Cell membrane</location>
        <topology evidence="20">Single-pass membrane protein</topology>
        <orientation evidence="20">Cytoplasmic side</orientation>
    </subcellularLocation>
</comment>
<dbReference type="PANTHER" id="PTHR19384">
    <property type="entry name" value="NITRIC OXIDE SYNTHASE-RELATED"/>
    <property type="match status" value="1"/>
</dbReference>
<feature type="binding site" evidence="20">
    <location>
        <begin position="620"/>
        <end position="624"/>
    </location>
    <ligand>
        <name>NADP(+)</name>
        <dbReference type="ChEBI" id="CHEBI:58349"/>
    </ligand>
</feature>
<feature type="domain" description="FAD-binding FR-type" evidence="23">
    <location>
        <begin position="277"/>
        <end position="524"/>
    </location>
</feature>
<feature type="binding site" evidence="20">
    <location>
        <position position="656"/>
    </location>
    <ligand>
        <name>NADP(+)</name>
        <dbReference type="ChEBI" id="CHEBI:58349"/>
    </ligand>
</feature>
<dbReference type="HAMAP" id="MF_03212">
    <property type="entry name" value="NCPR"/>
    <property type="match status" value="1"/>
</dbReference>
<keyword evidence="7 20" id="KW-0256">Endoplasmic reticulum</keyword>
<feature type="binding site" evidence="20">
    <location>
        <begin position="469"/>
        <end position="471"/>
    </location>
    <ligand>
        <name>FAD</name>
        <dbReference type="ChEBI" id="CHEBI:57692"/>
    </ligand>
</feature>
<dbReference type="InterPro" id="IPR023173">
    <property type="entry name" value="NADPH_Cyt_P450_Rdtase_alpha"/>
</dbReference>
<evidence type="ECO:0000256" key="14">
    <source>
        <dbReference type="ARBA" id="ARBA00023098"/>
    </source>
</evidence>
<evidence type="ECO:0000256" key="15">
    <source>
        <dbReference type="ARBA" id="ARBA00023128"/>
    </source>
</evidence>
<dbReference type="Gene3D" id="3.40.50.80">
    <property type="entry name" value="Nucleotide-binding domain of ferredoxin-NADP reductase (FNR) module"/>
    <property type="match status" value="1"/>
</dbReference>
<comment type="similarity">
    <text evidence="20">In the N-terminal section; belongs to the flavodoxin family.</text>
</comment>
<keyword evidence="9 20" id="KW-0521">NADP</keyword>
<dbReference type="PRINTS" id="PR00369">
    <property type="entry name" value="FLAVODOXIN"/>
</dbReference>
<dbReference type="Gene3D" id="1.20.990.10">
    <property type="entry name" value="NADPH-cytochrome p450 Reductase, Chain A, domain 3"/>
    <property type="match status" value="1"/>
</dbReference>
<keyword evidence="13 20" id="KW-0756">Sterol biosynthesis</keyword>
<dbReference type="SUPFAM" id="SSF63380">
    <property type="entry name" value="Riboflavin synthase domain-like"/>
    <property type="match status" value="1"/>
</dbReference>
<keyword evidence="11 20" id="KW-1133">Transmembrane helix</keyword>
<dbReference type="SUPFAM" id="SSF52218">
    <property type="entry name" value="Flavoproteins"/>
    <property type="match status" value="1"/>
</dbReference>
<dbReference type="CDD" id="cd06204">
    <property type="entry name" value="CYPOR"/>
    <property type="match status" value="1"/>
</dbReference>
<dbReference type="Pfam" id="PF00175">
    <property type="entry name" value="NAD_binding_1"/>
    <property type="match status" value="1"/>
</dbReference>
<evidence type="ECO:0000256" key="7">
    <source>
        <dbReference type="ARBA" id="ARBA00022824"/>
    </source>
</evidence>
<gene>
    <name evidence="20" type="primary">cprA</name>
    <name evidence="24" type="ORF">ARAM_001037</name>
</gene>
<evidence type="ECO:0000256" key="6">
    <source>
        <dbReference type="ARBA" id="ARBA00022787"/>
    </source>
</evidence>
<dbReference type="GO" id="GO:0005829">
    <property type="term" value="C:cytosol"/>
    <property type="evidence" value="ECO:0007669"/>
    <property type="project" value="TreeGrafter"/>
</dbReference>
<feature type="binding site" evidence="20">
    <location>
        <begin position="451"/>
        <end position="454"/>
    </location>
    <ligand>
        <name>FAD</name>
        <dbReference type="ChEBI" id="CHEBI:57692"/>
    </ligand>
</feature>
<dbReference type="PRINTS" id="PR00371">
    <property type="entry name" value="FPNCR"/>
</dbReference>
<evidence type="ECO:0000256" key="16">
    <source>
        <dbReference type="ARBA" id="ARBA00023136"/>
    </source>
</evidence>
<dbReference type="FunFam" id="2.40.30.10:FF:000100">
    <property type="entry name" value="NADPH--cytochrome P450 reductase"/>
    <property type="match status" value="1"/>
</dbReference>
<dbReference type="EMBL" id="JZBS01000809">
    <property type="protein sequence ID" value="KKK25194.1"/>
    <property type="molecule type" value="Genomic_DNA"/>
</dbReference>
<dbReference type="PROSITE" id="PS50902">
    <property type="entry name" value="FLAVODOXIN_LIKE"/>
    <property type="match status" value="1"/>
</dbReference>
<keyword evidence="8 20" id="KW-0274">FAD</keyword>
<dbReference type="FunFam" id="2.40.30.10:FF:000111">
    <property type="entry name" value="NADPH--cytochrome P450 reductase"/>
    <property type="match status" value="1"/>
</dbReference>
<feature type="domain" description="Flavodoxin-like" evidence="22">
    <location>
        <begin position="66"/>
        <end position="221"/>
    </location>
</feature>
<sequence length="695" mass="76735">MAQLDTLDLVVLVVLLVGSIAYFTKGSLWAVAKDPYASSDAAMNGAAKTGKSRDIIEKMEETGKNCVIFYGSQTGTAEDYASRLAKEGSQRFGLKTMVADLEEYDYENLDQFPEDKIVFFVLATYGEGEPTDNAVEFYQFITGEDTAFQGGGSAEDKPLSSFKYVTFGLGNNTYEHYNEMVRQVDAALQKYGAQRIGSAGEGDDGAGTMEEDFLAWKEPMWAELSNAMGLQEREAVYEPVFNVTEDDSLTSEDSSVYLGEPTHGHLEGQPKGPFSAHNPFIASIVESRELFAVKDRNCLHMEISIAGSNLTYQTGDHIAVWPNNAGAEVDRFLQVFGLEDKRHSVISIKGIDVTAKVPIPTPTTYDAAIRYYLEVCAPVSRQFIATLAAFAPDEESKAEIVRLGGDKDYFHEKITNQCFNIAQALQNITSKPFAGVPFSLLIEGLNKLQPRYYSISSSSLVQKDKISITAVVESTRLPGTTQVVKGVTTNYLYALKQKQNGDPSPDAFGLTYEISGPRNKYDGIHVPVHVRHSNFKLPSDPSRPVIMVGPGTGVAPFRGFIQERAALAAKGEKVGPTVLFFGCRNREEDFLYRDEWKVFEDQLGDSLKIITAFSREGAEKVYVQHRLREHAELVSELLKQKATFYVCGDAANMAREVNLVLGQIIAAQRGLPAEKGEEMVKHMRSSGSYQEDVWS</sequence>
<keyword evidence="3 20" id="KW-0285">Flavoprotein</keyword>
<dbReference type="InterPro" id="IPR001094">
    <property type="entry name" value="Flavdoxin-like"/>
</dbReference>
<evidence type="ECO:0000256" key="12">
    <source>
        <dbReference type="ARBA" id="ARBA00023002"/>
    </source>
</evidence>
<evidence type="ECO:0000313" key="24">
    <source>
        <dbReference type="EMBL" id="KKK25194.1"/>
    </source>
</evidence>